<dbReference type="AlphaFoldDB" id="A0A0F3MXA3"/>
<proteinExistence type="predicted"/>
<keyword evidence="5 7" id="KW-1133">Transmembrane helix</keyword>
<evidence type="ECO:0000256" key="2">
    <source>
        <dbReference type="ARBA" id="ARBA00022448"/>
    </source>
</evidence>
<dbReference type="Proteomes" id="UP000033475">
    <property type="component" value="Unassembled WGS sequence"/>
</dbReference>
<dbReference type="PANTHER" id="PTHR43045:SF1">
    <property type="entry name" value="SHIKIMATE TRANSPORTER"/>
    <property type="match status" value="1"/>
</dbReference>
<evidence type="ECO:0000313" key="10">
    <source>
        <dbReference type="Proteomes" id="UP000033475"/>
    </source>
</evidence>
<feature type="transmembrane region" description="Helical" evidence="7">
    <location>
        <begin position="21"/>
        <end position="43"/>
    </location>
</feature>
<feature type="transmembrane region" description="Helical" evidence="7">
    <location>
        <begin position="319"/>
        <end position="335"/>
    </location>
</feature>
<evidence type="ECO:0000259" key="8">
    <source>
        <dbReference type="PROSITE" id="PS50850"/>
    </source>
</evidence>
<feature type="transmembrane region" description="Helical" evidence="7">
    <location>
        <begin position="290"/>
        <end position="312"/>
    </location>
</feature>
<organism evidence="9 10">
    <name type="scientific">Rickettsia felis str. Pedreira</name>
    <dbReference type="NCBI Taxonomy" id="1359196"/>
    <lineage>
        <taxon>Bacteria</taxon>
        <taxon>Pseudomonadati</taxon>
        <taxon>Pseudomonadota</taxon>
        <taxon>Alphaproteobacteria</taxon>
        <taxon>Rickettsiales</taxon>
        <taxon>Rickettsiaceae</taxon>
        <taxon>Rickettsieae</taxon>
        <taxon>Rickettsia</taxon>
        <taxon>spotted fever group</taxon>
    </lineage>
</organism>
<name>A0A0F3MXA3_RICFI</name>
<dbReference type="InterPro" id="IPR020846">
    <property type="entry name" value="MFS_dom"/>
</dbReference>
<feature type="domain" description="Major facilitator superfamily (MFS) profile" evidence="8">
    <location>
        <begin position="18"/>
        <end position="431"/>
    </location>
</feature>
<keyword evidence="6 7" id="KW-0472">Membrane</keyword>
<evidence type="ECO:0000313" key="9">
    <source>
        <dbReference type="EMBL" id="KJV59174.1"/>
    </source>
</evidence>
<dbReference type="GO" id="GO:0005886">
    <property type="term" value="C:plasma membrane"/>
    <property type="evidence" value="ECO:0007669"/>
    <property type="project" value="UniProtKB-SubCell"/>
</dbReference>
<comment type="caution">
    <text evidence="9">The sequence shown here is derived from an EMBL/GenBank/DDBJ whole genome shotgun (WGS) entry which is preliminary data.</text>
</comment>
<dbReference type="EMBL" id="LANQ01000001">
    <property type="protein sequence ID" value="KJV59174.1"/>
    <property type="molecule type" value="Genomic_DNA"/>
</dbReference>
<dbReference type="PROSITE" id="PS50850">
    <property type="entry name" value="MFS"/>
    <property type="match status" value="1"/>
</dbReference>
<keyword evidence="2" id="KW-0813">Transport</keyword>
<sequence>MRGYEKEQRNLTREQKEAIGLLSIGTFLEYFDLMLYVHMAVFLNELFYPKADAHVAALYTAAAFCSTYLLRPFGALIFGWIGDNIGRKSTVVITTTLMSISCVAMATFPTYAQVGASAAWVVTICRIVQGMSSMGEMIGAELYVTEITKPPIQYPAVALITISSSLGGFVALGIATFTTTQGFNWRIAFWIGAIIAIVGAVARTRPRETAEFVDAKRQLKKSLEPALEKISIKKLEDNPIWKEKVNQKTSLALFLIQCAWPVCFYIIYFHCGTILRDSFYFTSEQVIHQNLIVSIFQVLGAIIWTYLSYYVYPLTLIKFKTVIFTITILIFPYLLDNINLSSDLLIVQIILITFSLSCSSGMAIFYKHFSVFKRFTYASFMYALSRAFISIITSFGLVYFMKYFGNWGILIITIPVVIGFIWGIFHFQNLEQAIGNFPKKKKYLALDLQEE</sequence>
<evidence type="ECO:0000256" key="1">
    <source>
        <dbReference type="ARBA" id="ARBA00004429"/>
    </source>
</evidence>
<dbReference type="Pfam" id="PF07690">
    <property type="entry name" value="MFS_1"/>
    <property type="match status" value="1"/>
</dbReference>
<reference evidence="9 10" key="1">
    <citation type="submission" date="2015-01" db="EMBL/GenBank/DDBJ databases">
        <title>Genome Sequencing of Rickettsiales.</title>
        <authorList>
            <person name="Daugherty S.C."/>
            <person name="Su Q."/>
            <person name="Abolude K."/>
            <person name="Beier-Sexton M."/>
            <person name="Carlyon J.A."/>
            <person name="Carter R."/>
            <person name="Day N.P."/>
            <person name="Dumler S.J."/>
            <person name="Dyachenko V."/>
            <person name="Godinez A."/>
            <person name="Kurtti T.J."/>
            <person name="Lichay M."/>
            <person name="Mullins K.E."/>
            <person name="Ott S."/>
            <person name="Pappas-Brown V."/>
            <person name="Paris D.H."/>
            <person name="Patel P."/>
            <person name="Richards A.L."/>
            <person name="Sadzewicz L."/>
            <person name="Sears K."/>
            <person name="Seidman D."/>
            <person name="Sengamalay N."/>
            <person name="Stenos J."/>
            <person name="Tallon L.J."/>
            <person name="Vincent G."/>
            <person name="Fraser C.M."/>
            <person name="Munderloh U."/>
            <person name="Dunning-Hotopp J.C."/>
        </authorList>
    </citation>
    <scope>NUCLEOTIDE SEQUENCE [LARGE SCALE GENOMIC DNA]</scope>
    <source>
        <strain evidence="9 10">Pedreira</strain>
    </source>
</reference>
<feature type="transmembrane region" description="Helical" evidence="7">
    <location>
        <begin position="90"/>
        <end position="112"/>
    </location>
</feature>
<dbReference type="PANTHER" id="PTHR43045">
    <property type="entry name" value="SHIKIMATE TRANSPORTER"/>
    <property type="match status" value="1"/>
</dbReference>
<accession>A0A0F3MXA3</accession>
<evidence type="ECO:0000256" key="5">
    <source>
        <dbReference type="ARBA" id="ARBA00022989"/>
    </source>
</evidence>
<protein>
    <submittedName>
        <fullName evidence="9">Sugar (And other) transporter family protein</fullName>
    </submittedName>
</protein>
<feature type="transmembrane region" description="Helical" evidence="7">
    <location>
        <begin position="156"/>
        <end position="177"/>
    </location>
</feature>
<gene>
    <name evidence="9" type="ORF">RFEPED_1575</name>
</gene>
<evidence type="ECO:0000256" key="4">
    <source>
        <dbReference type="ARBA" id="ARBA00022692"/>
    </source>
</evidence>
<evidence type="ECO:0000256" key="6">
    <source>
        <dbReference type="ARBA" id="ARBA00023136"/>
    </source>
</evidence>
<dbReference type="GO" id="GO:0022857">
    <property type="term" value="F:transmembrane transporter activity"/>
    <property type="evidence" value="ECO:0007669"/>
    <property type="project" value="InterPro"/>
</dbReference>
<feature type="transmembrane region" description="Helical" evidence="7">
    <location>
        <begin position="407"/>
        <end position="425"/>
    </location>
</feature>
<feature type="transmembrane region" description="Helical" evidence="7">
    <location>
        <begin position="378"/>
        <end position="401"/>
    </location>
</feature>
<dbReference type="InterPro" id="IPR011701">
    <property type="entry name" value="MFS"/>
</dbReference>
<feature type="transmembrane region" description="Helical" evidence="7">
    <location>
        <begin position="183"/>
        <end position="202"/>
    </location>
</feature>
<dbReference type="RefSeq" id="WP_011271211.1">
    <property type="nucleotide sequence ID" value="NZ_LANQ01000001.1"/>
</dbReference>
<dbReference type="SUPFAM" id="SSF103473">
    <property type="entry name" value="MFS general substrate transporter"/>
    <property type="match status" value="1"/>
</dbReference>
<feature type="transmembrane region" description="Helical" evidence="7">
    <location>
        <begin position="347"/>
        <end position="366"/>
    </location>
</feature>
<dbReference type="InterPro" id="IPR036259">
    <property type="entry name" value="MFS_trans_sf"/>
</dbReference>
<comment type="subcellular location">
    <subcellularLocation>
        <location evidence="1">Cell inner membrane</location>
        <topology evidence="1">Multi-pass membrane protein</topology>
    </subcellularLocation>
</comment>
<dbReference type="Gene3D" id="1.20.1250.20">
    <property type="entry name" value="MFS general substrate transporter like domains"/>
    <property type="match status" value="1"/>
</dbReference>
<evidence type="ECO:0000256" key="3">
    <source>
        <dbReference type="ARBA" id="ARBA00022475"/>
    </source>
</evidence>
<keyword evidence="4 7" id="KW-0812">Transmembrane</keyword>
<dbReference type="PATRIC" id="fig|1359196.3.peg.1527"/>
<feature type="transmembrane region" description="Helical" evidence="7">
    <location>
        <begin position="251"/>
        <end position="270"/>
    </location>
</feature>
<evidence type="ECO:0000256" key="7">
    <source>
        <dbReference type="SAM" id="Phobius"/>
    </source>
</evidence>
<feature type="transmembrane region" description="Helical" evidence="7">
    <location>
        <begin position="55"/>
        <end position="78"/>
    </location>
</feature>
<keyword evidence="3" id="KW-1003">Cell membrane</keyword>